<dbReference type="Pfam" id="PF02348">
    <property type="entry name" value="CTP_transf_3"/>
    <property type="match status" value="1"/>
</dbReference>
<keyword evidence="3" id="KW-0448">Lipopolysaccharide biosynthesis</keyword>
<gene>
    <name evidence="4" type="ORF">B0I00_1239</name>
</gene>
<dbReference type="OrthoDB" id="9815559at2"/>
<accession>A0A2N0HJ96</accession>
<dbReference type="GO" id="GO:0005829">
    <property type="term" value="C:cytosol"/>
    <property type="evidence" value="ECO:0007669"/>
    <property type="project" value="TreeGrafter"/>
</dbReference>
<dbReference type="Proteomes" id="UP000232587">
    <property type="component" value="Unassembled WGS sequence"/>
</dbReference>
<evidence type="ECO:0000256" key="2">
    <source>
        <dbReference type="ARBA" id="ARBA00022695"/>
    </source>
</evidence>
<dbReference type="RefSeq" id="WP_100866535.1">
    <property type="nucleotide sequence ID" value="NZ_PHUF01000003.1"/>
</dbReference>
<dbReference type="InterPro" id="IPR003329">
    <property type="entry name" value="Cytidylyl_trans"/>
</dbReference>
<keyword evidence="2 4" id="KW-0548">Nucleotidyltransferase</keyword>
<dbReference type="GO" id="GO:0008690">
    <property type="term" value="F:3-deoxy-manno-octulosonate cytidylyltransferase activity"/>
    <property type="evidence" value="ECO:0007669"/>
    <property type="project" value="TreeGrafter"/>
</dbReference>
<dbReference type="InterPro" id="IPR029044">
    <property type="entry name" value="Nucleotide-diphossugar_trans"/>
</dbReference>
<reference evidence="4 5" key="1">
    <citation type="submission" date="2017-11" db="EMBL/GenBank/DDBJ databases">
        <title>Genomic Encyclopedia of Type Strains, Phase III (KMG-III): the genomes of soil and plant-associated and newly described type strains.</title>
        <authorList>
            <person name="Whitman W."/>
        </authorList>
    </citation>
    <scope>NUCLEOTIDE SEQUENCE [LARGE SCALE GENOMIC DNA]</scope>
    <source>
        <strain evidence="4 5">CGMCC 1.12274</strain>
    </source>
</reference>
<dbReference type="NCBIfam" id="NF003952">
    <property type="entry name" value="PRK05450.1-5"/>
    <property type="match status" value="1"/>
</dbReference>
<proteinExistence type="predicted"/>
<dbReference type="SUPFAM" id="SSF53448">
    <property type="entry name" value="Nucleotide-diphospho-sugar transferases"/>
    <property type="match status" value="1"/>
</dbReference>
<sequence length="256" mass="27463">MQPLVIIPARFASVRFPGKPLAALTARDGVSRPLIEWTWRAAVAAVDEGQVVVATDDARIADAADRFGARWVMTDPTLRNGTERCAAAFAALSDRADVIVNLQGDSPLVPTAHVAALLQRMSDPTVAVATPFVTCDPTMMGWIEAEQNEGRVGGTCVVARHDGTAAYFSKRAIPFGASPDFPLKLHLGVYAYRPESLAAYAAMPPSPLERAEGLEQLRYVEAAIPVHLVEVQRPQGGIWEVNNPDDIAKVNALLAS</sequence>
<dbReference type="GO" id="GO:0009103">
    <property type="term" value="P:lipopolysaccharide biosynthetic process"/>
    <property type="evidence" value="ECO:0007669"/>
    <property type="project" value="UniProtKB-KW"/>
</dbReference>
<dbReference type="NCBIfam" id="NF003950">
    <property type="entry name" value="PRK05450.1-3"/>
    <property type="match status" value="1"/>
</dbReference>
<dbReference type="Gene3D" id="3.90.550.10">
    <property type="entry name" value="Spore Coat Polysaccharide Biosynthesis Protein SpsA, Chain A"/>
    <property type="match status" value="1"/>
</dbReference>
<keyword evidence="5" id="KW-1185">Reference proteome</keyword>
<evidence type="ECO:0000313" key="4">
    <source>
        <dbReference type="EMBL" id="PKB19012.1"/>
    </source>
</evidence>
<dbReference type="PANTHER" id="PTHR42866:SF2">
    <property type="entry name" value="3-DEOXY-MANNO-OCTULOSONATE CYTIDYLYLTRANSFERASE, MITOCHONDRIAL"/>
    <property type="match status" value="1"/>
</dbReference>
<evidence type="ECO:0000313" key="5">
    <source>
        <dbReference type="Proteomes" id="UP000232587"/>
    </source>
</evidence>
<keyword evidence="1 4" id="KW-0808">Transferase</keyword>
<dbReference type="AlphaFoldDB" id="A0A2N0HJ96"/>
<name>A0A2N0HJ96_9SPHN</name>
<dbReference type="EMBL" id="PHUF01000003">
    <property type="protein sequence ID" value="PKB19012.1"/>
    <property type="molecule type" value="Genomic_DNA"/>
</dbReference>
<comment type="caution">
    <text evidence="4">The sequence shown here is derived from an EMBL/GenBank/DDBJ whole genome shotgun (WGS) entry which is preliminary data.</text>
</comment>
<evidence type="ECO:0000256" key="3">
    <source>
        <dbReference type="ARBA" id="ARBA00022985"/>
    </source>
</evidence>
<protein>
    <submittedName>
        <fullName evidence="4">3-deoxy-manno-octulosonate cytidylyltransferase (CMP-KDO synthetase)</fullName>
    </submittedName>
</protein>
<organism evidence="4 5">
    <name type="scientific">Novosphingobium kunmingense</name>
    <dbReference type="NCBI Taxonomy" id="1211806"/>
    <lineage>
        <taxon>Bacteria</taxon>
        <taxon>Pseudomonadati</taxon>
        <taxon>Pseudomonadota</taxon>
        <taxon>Alphaproteobacteria</taxon>
        <taxon>Sphingomonadales</taxon>
        <taxon>Sphingomonadaceae</taxon>
        <taxon>Novosphingobium</taxon>
    </lineage>
</organism>
<evidence type="ECO:0000256" key="1">
    <source>
        <dbReference type="ARBA" id="ARBA00022679"/>
    </source>
</evidence>
<dbReference type="PANTHER" id="PTHR42866">
    <property type="entry name" value="3-DEOXY-MANNO-OCTULOSONATE CYTIDYLYLTRANSFERASE"/>
    <property type="match status" value="1"/>
</dbReference>